<feature type="domain" description="Methyltransferase" evidence="2">
    <location>
        <begin position="66"/>
        <end position="162"/>
    </location>
</feature>
<dbReference type="Gene3D" id="3.40.50.150">
    <property type="entry name" value="Vaccinia Virus protein VP39"/>
    <property type="match status" value="1"/>
</dbReference>
<evidence type="ECO:0000313" key="4">
    <source>
        <dbReference type="Proteomes" id="UP000652231"/>
    </source>
</evidence>
<keyword evidence="1" id="KW-0808">Transferase</keyword>
<dbReference type="Pfam" id="PF13649">
    <property type="entry name" value="Methyltransf_25"/>
    <property type="match status" value="1"/>
</dbReference>
<evidence type="ECO:0000313" key="3">
    <source>
        <dbReference type="EMBL" id="GGD84857.1"/>
    </source>
</evidence>
<dbReference type="RefSeq" id="WP_188439359.1">
    <property type="nucleotide sequence ID" value="NZ_BMGK01000002.1"/>
</dbReference>
<gene>
    <name evidence="3" type="ORF">GCM10011312_06110</name>
</gene>
<dbReference type="SUPFAM" id="SSF53335">
    <property type="entry name" value="S-adenosyl-L-methionine-dependent methyltransferases"/>
    <property type="match status" value="1"/>
</dbReference>
<sequence>METTNIDITKKNQNHYNKRYAAVSIKGIEQKLKNLEAFLADATTTDTSWVAMFRNHFKNQLSGKKVLELGCGDCTLSAVMAGLGAAVTANDIADKSGEIIAKINEAALTDIPITFIQGDFLKQEFPPGSFDLVVGKAFVHHLTHEQEAAFYQKIAYLLKPEGEVRFVEPAVNSKLLDGLRWMVPVPGRPSSLQFKKFAIWKAADPHPDRSNSSSHYQKMGLQYFQEVEIIPIGFIERFNRLFPNSKTNRAFRRKAYRWEARFPQWVQRYFAKAQTMVFRKPIAAKTEISGIS</sequence>
<name>A0A8J2V8P6_9FLAO</name>
<evidence type="ECO:0000256" key="1">
    <source>
        <dbReference type="ARBA" id="ARBA00022679"/>
    </source>
</evidence>
<dbReference type="InterPro" id="IPR041698">
    <property type="entry name" value="Methyltransf_25"/>
</dbReference>
<accession>A0A8J2V8P6</accession>
<dbReference type="CDD" id="cd02440">
    <property type="entry name" value="AdoMet_MTases"/>
    <property type="match status" value="1"/>
</dbReference>
<reference evidence="3" key="1">
    <citation type="journal article" date="2014" name="Int. J. Syst. Evol. Microbiol.">
        <title>Complete genome sequence of Corynebacterium casei LMG S-19264T (=DSM 44701T), isolated from a smear-ripened cheese.</title>
        <authorList>
            <consortium name="US DOE Joint Genome Institute (JGI-PGF)"/>
            <person name="Walter F."/>
            <person name="Albersmeier A."/>
            <person name="Kalinowski J."/>
            <person name="Ruckert C."/>
        </authorList>
    </citation>
    <scope>NUCLEOTIDE SEQUENCE</scope>
    <source>
        <strain evidence="3">CGMCC 1.12924</strain>
    </source>
</reference>
<comment type="caution">
    <text evidence="3">The sequence shown here is derived from an EMBL/GenBank/DDBJ whole genome shotgun (WGS) entry which is preliminary data.</text>
</comment>
<dbReference type="InterPro" id="IPR029063">
    <property type="entry name" value="SAM-dependent_MTases_sf"/>
</dbReference>
<dbReference type="AlphaFoldDB" id="A0A8J2V8P6"/>
<reference evidence="3" key="2">
    <citation type="submission" date="2020-09" db="EMBL/GenBank/DDBJ databases">
        <authorList>
            <person name="Sun Q."/>
            <person name="Zhou Y."/>
        </authorList>
    </citation>
    <scope>NUCLEOTIDE SEQUENCE</scope>
    <source>
        <strain evidence="3">CGMCC 1.12924</strain>
    </source>
</reference>
<protein>
    <recommendedName>
        <fullName evidence="2">Methyltransferase domain-containing protein</fullName>
    </recommendedName>
</protein>
<dbReference type="Proteomes" id="UP000652231">
    <property type="component" value="Unassembled WGS sequence"/>
</dbReference>
<evidence type="ECO:0000259" key="2">
    <source>
        <dbReference type="Pfam" id="PF13649"/>
    </source>
</evidence>
<keyword evidence="4" id="KW-1185">Reference proteome</keyword>
<organism evidence="3 4">
    <name type="scientific">Planktosalinus lacus</name>
    <dbReference type="NCBI Taxonomy" id="1526573"/>
    <lineage>
        <taxon>Bacteria</taxon>
        <taxon>Pseudomonadati</taxon>
        <taxon>Bacteroidota</taxon>
        <taxon>Flavobacteriia</taxon>
        <taxon>Flavobacteriales</taxon>
        <taxon>Flavobacteriaceae</taxon>
        <taxon>Planktosalinus</taxon>
    </lineage>
</organism>
<proteinExistence type="predicted"/>
<dbReference type="PANTHER" id="PTHR43861">
    <property type="entry name" value="TRANS-ACONITATE 2-METHYLTRANSFERASE-RELATED"/>
    <property type="match status" value="1"/>
</dbReference>
<dbReference type="GO" id="GO:0016740">
    <property type="term" value="F:transferase activity"/>
    <property type="evidence" value="ECO:0007669"/>
    <property type="project" value="UniProtKB-KW"/>
</dbReference>
<dbReference type="EMBL" id="BMGK01000002">
    <property type="protein sequence ID" value="GGD84857.1"/>
    <property type="molecule type" value="Genomic_DNA"/>
</dbReference>